<sequence>MGLMYLTVIGYMVLMGLSAGFIMHYLIQAFDSKQATIIDSKPDTDY</sequence>
<name>A0A380CC42_SPOPA</name>
<feature type="transmembrane region" description="Helical" evidence="1">
    <location>
        <begin position="6"/>
        <end position="27"/>
    </location>
</feature>
<dbReference type="EMBL" id="UGYZ01000002">
    <property type="protein sequence ID" value="SUJ16921.1"/>
    <property type="molecule type" value="Genomic_DNA"/>
</dbReference>
<keyword evidence="1" id="KW-1133">Transmembrane helix</keyword>
<keyword evidence="3" id="KW-1185">Reference proteome</keyword>
<gene>
    <name evidence="2" type="ORF">NCTC4822_02760</name>
</gene>
<accession>A0A380CC42</accession>
<dbReference type="RefSeq" id="WP_166739457.1">
    <property type="nucleotide sequence ID" value="NZ_CP038012.1"/>
</dbReference>
<organism evidence="2 3">
    <name type="scientific">Sporosarcina pasteurii</name>
    <name type="common">Bacillus pasteurii</name>
    <dbReference type="NCBI Taxonomy" id="1474"/>
    <lineage>
        <taxon>Bacteria</taxon>
        <taxon>Bacillati</taxon>
        <taxon>Bacillota</taxon>
        <taxon>Bacilli</taxon>
        <taxon>Bacillales</taxon>
        <taxon>Caryophanaceae</taxon>
        <taxon>Sporosarcina</taxon>
    </lineage>
</organism>
<evidence type="ECO:0000313" key="2">
    <source>
        <dbReference type="EMBL" id="SUJ16921.1"/>
    </source>
</evidence>
<proteinExistence type="predicted"/>
<evidence type="ECO:0000313" key="3">
    <source>
        <dbReference type="Proteomes" id="UP000254519"/>
    </source>
</evidence>
<evidence type="ECO:0000256" key="1">
    <source>
        <dbReference type="SAM" id="Phobius"/>
    </source>
</evidence>
<reference evidence="2 3" key="1">
    <citation type="submission" date="2018-06" db="EMBL/GenBank/DDBJ databases">
        <authorList>
            <consortium name="Pathogen Informatics"/>
            <person name="Doyle S."/>
        </authorList>
    </citation>
    <scope>NUCLEOTIDE SEQUENCE [LARGE SCALE GENOMIC DNA]</scope>
    <source>
        <strain evidence="3">ATCC 11859 / DSM 33 / NCIB 8841 / NCTC 4822</strain>
    </source>
</reference>
<keyword evidence="1" id="KW-0472">Membrane</keyword>
<dbReference type="Proteomes" id="UP000254519">
    <property type="component" value="Unassembled WGS sequence"/>
</dbReference>
<dbReference type="AlphaFoldDB" id="A0A380CC42"/>
<protein>
    <submittedName>
        <fullName evidence="2">Uncharacterized protein</fullName>
    </submittedName>
</protein>
<keyword evidence="1" id="KW-0812">Transmembrane</keyword>